<dbReference type="Pfam" id="PF12796">
    <property type="entry name" value="Ank_2"/>
    <property type="match status" value="2"/>
</dbReference>
<dbReference type="PROSITE" id="PS50088">
    <property type="entry name" value="ANK_REPEAT"/>
    <property type="match status" value="4"/>
</dbReference>
<accession>A0ABM3HEJ9</accession>
<evidence type="ECO:0000313" key="3">
    <source>
        <dbReference type="Proteomes" id="UP000827889"/>
    </source>
</evidence>
<feature type="repeat" description="ANK" evidence="1">
    <location>
        <begin position="165"/>
        <end position="197"/>
    </location>
</feature>
<proteinExistence type="predicted"/>
<dbReference type="PROSITE" id="PS50297">
    <property type="entry name" value="ANK_REP_REGION"/>
    <property type="match status" value="3"/>
</dbReference>
<sequence length="352" mass="37610">MASPSSTPLTELASQLDDGRGMARTIADAKDDNECGALHFAAMDGNIELCKYLLEELKLEVNPKDVDGDTPLHHAVGFAHIETAKYLIDQGADPVIPNDKGMSVLHYSAGSGNIELMSFLLSKGVNIDCQSSLGSPLFFSAGCGQQDAVKFLLEHHANPNAEIADRLTPLFASVTNSSLECLKLLIQWGAEVNVTLPEEGTLLHVAASGGNLDVINCLLEAGADPNVQNEDGMIPIQLAAKSGNRAAVEMLFPKTAKIQTIPWSVDGIMVHVAEHGDMQASGDAKQKAAEARSRGDDAFQRKDYQAAVGAYQQAIDFDPDDATLLFKRSLCWIHLGQTELALVAFRMGPGGI</sequence>
<dbReference type="GeneID" id="115747462"/>
<dbReference type="PRINTS" id="PR01415">
    <property type="entry name" value="ANKYRIN"/>
</dbReference>
<dbReference type="Pfam" id="PF13414">
    <property type="entry name" value="TPR_11"/>
    <property type="match status" value="1"/>
</dbReference>
<dbReference type="InterPro" id="IPR036770">
    <property type="entry name" value="Ankyrin_rpt-contain_sf"/>
</dbReference>
<dbReference type="InterPro" id="IPR051616">
    <property type="entry name" value="Cul2-RING_E3_ligase_SR"/>
</dbReference>
<feature type="repeat" description="ANK" evidence="1">
    <location>
        <begin position="67"/>
        <end position="99"/>
    </location>
</feature>
<evidence type="ECO:0000256" key="1">
    <source>
        <dbReference type="PROSITE-ProRule" id="PRU00023"/>
    </source>
</evidence>
<keyword evidence="2" id="KW-0802">TPR repeat</keyword>
<reference evidence="4" key="1">
    <citation type="submission" date="2025-08" db="UniProtKB">
        <authorList>
            <consortium name="RefSeq"/>
        </authorList>
    </citation>
    <scope>IDENTIFICATION</scope>
    <source>
        <tissue evidence="4">Leaf</tissue>
    </source>
</reference>
<dbReference type="SUPFAM" id="SSF48403">
    <property type="entry name" value="Ankyrin repeat"/>
    <property type="match status" value="1"/>
</dbReference>
<dbReference type="InterPro" id="IPR019734">
    <property type="entry name" value="TPR_rpt"/>
</dbReference>
<dbReference type="Proteomes" id="UP000827889">
    <property type="component" value="Chromosome 5"/>
</dbReference>
<dbReference type="Gene3D" id="1.25.40.10">
    <property type="entry name" value="Tetratricopeptide repeat domain"/>
    <property type="match status" value="1"/>
</dbReference>
<dbReference type="Pfam" id="PF00023">
    <property type="entry name" value="Ank"/>
    <property type="match status" value="1"/>
</dbReference>
<keyword evidence="1" id="KW-0040">ANK repeat</keyword>
<evidence type="ECO:0000256" key="2">
    <source>
        <dbReference type="PROSITE-ProRule" id="PRU00339"/>
    </source>
</evidence>
<dbReference type="RefSeq" id="XP_048135025.1">
    <property type="nucleotide sequence ID" value="XM_048279068.1"/>
</dbReference>
<dbReference type="SMART" id="SM00248">
    <property type="entry name" value="ANK"/>
    <property type="match status" value="7"/>
</dbReference>
<dbReference type="PANTHER" id="PTHR46224:SF6">
    <property type="entry name" value="ANKYRIN REPEAT FAMILY PROTEIN"/>
    <property type="match status" value="1"/>
</dbReference>
<dbReference type="InterPro" id="IPR002110">
    <property type="entry name" value="Ankyrin_rpt"/>
</dbReference>
<feature type="repeat" description="TPR" evidence="2">
    <location>
        <begin position="288"/>
        <end position="321"/>
    </location>
</feature>
<name>A0ABM3HEJ9_9MYRT</name>
<organism evidence="3 4">
    <name type="scientific">Rhodamnia argentea</name>
    <dbReference type="NCBI Taxonomy" id="178133"/>
    <lineage>
        <taxon>Eukaryota</taxon>
        <taxon>Viridiplantae</taxon>
        <taxon>Streptophyta</taxon>
        <taxon>Embryophyta</taxon>
        <taxon>Tracheophyta</taxon>
        <taxon>Spermatophyta</taxon>
        <taxon>Magnoliopsida</taxon>
        <taxon>eudicotyledons</taxon>
        <taxon>Gunneridae</taxon>
        <taxon>Pentapetalae</taxon>
        <taxon>rosids</taxon>
        <taxon>malvids</taxon>
        <taxon>Myrtales</taxon>
        <taxon>Myrtaceae</taxon>
        <taxon>Myrtoideae</taxon>
        <taxon>Myrteae</taxon>
        <taxon>Australasian group</taxon>
        <taxon>Rhodamnia</taxon>
    </lineage>
</organism>
<feature type="repeat" description="ANK" evidence="1">
    <location>
        <begin position="198"/>
        <end position="230"/>
    </location>
</feature>
<dbReference type="Gene3D" id="1.25.40.20">
    <property type="entry name" value="Ankyrin repeat-containing domain"/>
    <property type="match status" value="2"/>
</dbReference>
<evidence type="ECO:0000313" key="4">
    <source>
        <dbReference type="RefSeq" id="XP_048135025.1"/>
    </source>
</evidence>
<dbReference type="PANTHER" id="PTHR46224">
    <property type="entry name" value="ANKYRIN REPEAT FAMILY PROTEIN"/>
    <property type="match status" value="1"/>
</dbReference>
<dbReference type="Pfam" id="PF13606">
    <property type="entry name" value="Ank_3"/>
    <property type="match status" value="1"/>
</dbReference>
<dbReference type="InterPro" id="IPR011990">
    <property type="entry name" value="TPR-like_helical_dom_sf"/>
</dbReference>
<feature type="repeat" description="ANK" evidence="1">
    <location>
        <begin position="100"/>
        <end position="132"/>
    </location>
</feature>
<dbReference type="PROSITE" id="PS50005">
    <property type="entry name" value="TPR"/>
    <property type="match status" value="1"/>
</dbReference>
<gene>
    <name evidence="4" type="primary">LOC115747462</name>
</gene>
<keyword evidence="3" id="KW-1185">Reference proteome</keyword>
<protein>
    <submittedName>
        <fullName evidence="4">Ankyrin repeat protein RF_0381</fullName>
    </submittedName>
</protein>
<dbReference type="SUPFAM" id="SSF48452">
    <property type="entry name" value="TPR-like"/>
    <property type="match status" value="1"/>
</dbReference>